<keyword evidence="2" id="KW-0234">DNA repair</keyword>
<comment type="function">
    <text evidence="2">With LigD forms a non-homologous end joining (NHEJ) DNA repair enzyme, which repairs dsDNA breaks with reduced fidelity. Binds linear dsDNA with 5'- and 3'- overhangs but not closed circular dsDNA nor ssDNA. Recruits and stimulates the ligase activity of LigD.</text>
</comment>
<comment type="similarity">
    <text evidence="2">Belongs to the prokaryotic Ku family.</text>
</comment>
<dbReference type="GO" id="GO:0006310">
    <property type="term" value="P:DNA recombination"/>
    <property type="evidence" value="ECO:0007669"/>
    <property type="project" value="UniProtKB-KW"/>
</dbReference>
<keyword evidence="2" id="KW-0227">DNA damage</keyword>
<sequence length="262" mass="30120">MKAIWKGAIGFGLVNIPVKLYSASQRSELDLDMLDKKDHAHIRFRRVNEKTGREVNYKDIVKGYKYRNQYIILEDKDFKAASPKKSSIIDISDFVMQEEIEPMFFESPYYLVPEKSGNKAYTLLLEALQKSEKAGIGSFVLRNKEHLCVLSPMKNVIVLNTIRYAEEIRDTTELDLPKHTKPKPNELKMAMSLIDQLSTSFKPNRFKDTYSSDLMKMIKSKANTKGKKKKVDDDSATMKVTHRKKKDDDIMAQLKASLKKAS</sequence>
<comment type="caution">
    <text evidence="5">The sequence shown here is derived from an EMBL/GenBank/DDBJ whole genome shotgun (WGS) entry which is preliminary data.</text>
</comment>
<dbReference type="HAMAP" id="MF_01875">
    <property type="entry name" value="Prokaryotic_Ku"/>
    <property type="match status" value="1"/>
</dbReference>
<dbReference type="PANTHER" id="PTHR41251:SF1">
    <property type="entry name" value="NON-HOMOLOGOUS END JOINING PROTEIN KU"/>
    <property type="match status" value="1"/>
</dbReference>
<dbReference type="InterPro" id="IPR016194">
    <property type="entry name" value="SPOC-like_C_dom_sf"/>
</dbReference>
<dbReference type="SUPFAM" id="SSF100939">
    <property type="entry name" value="SPOC domain-like"/>
    <property type="match status" value="1"/>
</dbReference>
<keyword evidence="6" id="KW-1185">Reference proteome</keyword>
<dbReference type="SMART" id="SM00559">
    <property type="entry name" value="Ku78"/>
    <property type="match status" value="1"/>
</dbReference>
<dbReference type="Pfam" id="PF02735">
    <property type="entry name" value="Ku"/>
    <property type="match status" value="1"/>
</dbReference>
<dbReference type="GO" id="GO:0003690">
    <property type="term" value="F:double-stranded DNA binding"/>
    <property type="evidence" value="ECO:0007669"/>
    <property type="project" value="UniProtKB-UniRule"/>
</dbReference>
<dbReference type="EMBL" id="QMFY01000012">
    <property type="protein sequence ID" value="RAV99170.1"/>
    <property type="molecule type" value="Genomic_DNA"/>
</dbReference>
<dbReference type="NCBIfam" id="TIGR02772">
    <property type="entry name" value="Ku_bact"/>
    <property type="match status" value="1"/>
</dbReference>
<evidence type="ECO:0000259" key="4">
    <source>
        <dbReference type="SMART" id="SM00559"/>
    </source>
</evidence>
<reference evidence="5 6" key="1">
    <citation type="submission" date="2018-06" db="EMBL/GenBank/DDBJ databases">
        <title>Chryseolinea flavus sp. nov., a member of the phylum Bacteroidetes isolated from soil.</title>
        <authorList>
            <person name="Li Y."/>
            <person name="Wang J."/>
        </authorList>
    </citation>
    <scope>NUCLEOTIDE SEQUENCE [LARGE SCALE GENOMIC DNA]</scope>
    <source>
        <strain evidence="5 6">SDU1-6</strain>
    </source>
</reference>
<dbReference type="Gene3D" id="2.40.290.10">
    <property type="match status" value="1"/>
</dbReference>
<dbReference type="AlphaFoldDB" id="A0A364XXN5"/>
<dbReference type="OrthoDB" id="9795084at2"/>
<dbReference type="PIRSF" id="PIRSF006493">
    <property type="entry name" value="Prok_Ku"/>
    <property type="match status" value="1"/>
</dbReference>
<dbReference type="RefSeq" id="WP_112748684.1">
    <property type="nucleotide sequence ID" value="NZ_QMFY01000012.1"/>
</dbReference>
<feature type="domain" description="Ku" evidence="4">
    <location>
        <begin position="52"/>
        <end position="179"/>
    </location>
</feature>
<dbReference type="Proteomes" id="UP000251889">
    <property type="component" value="Unassembled WGS sequence"/>
</dbReference>
<evidence type="ECO:0000256" key="1">
    <source>
        <dbReference type="ARBA" id="ARBA00023125"/>
    </source>
</evidence>
<organism evidence="5 6">
    <name type="scientific">Pseudochryseolinea flava</name>
    <dbReference type="NCBI Taxonomy" id="2059302"/>
    <lineage>
        <taxon>Bacteria</taxon>
        <taxon>Pseudomonadati</taxon>
        <taxon>Bacteroidota</taxon>
        <taxon>Cytophagia</taxon>
        <taxon>Cytophagales</taxon>
        <taxon>Fulvivirgaceae</taxon>
        <taxon>Pseudochryseolinea</taxon>
    </lineage>
</organism>
<dbReference type="InterPro" id="IPR009187">
    <property type="entry name" value="Prok_Ku"/>
</dbReference>
<dbReference type="CDD" id="cd00789">
    <property type="entry name" value="KU_like"/>
    <property type="match status" value="1"/>
</dbReference>
<protein>
    <recommendedName>
        <fullName evidence="2">Non-homologous end joining protein Ku</fullName>
    </recommendedName>
</protein>
<evidence type="ECO:0000313" key="5">
    <source>
        <dbReference type="EMBL" id="RAV99170.1"/>
    </source>
</evidence>
<dbReference type="PANTHER" id="PTHR41251">
    <property type="entry name" value="NON-HOMOLOGOUS END JOINING PROTEIN KU"/>
    <property type="match status" value="1"/>
</dbReference>
<feature type="region of interest" description="Disordered" evidence="3">
    <location>
        <begin position="221"/>
        <end position="249"/>
    </location>
</feature>
<proteinExistence type="inferred from homology"/>
<dbReference type="GO" id="GO:0006303">
    <property type="term" value="P:double-strand break repair via nonhomologous end joining"/>
    <property type="evidence" value="ECO:0007669"/>
    <property type="project" value="UniProtKB-UniRule"/>
</dbReference>
<comment type="subunit">
    <text evidence="2">Homodimer. Interacts with LigD.</text>
</comment>
<name>A0A364XXN5_9BACT</name>
<accession>A0A364XXN5</accession>
<gene>
    <name evidence="2" type="primary">ku</name>
    <name evidence="5" type="ORF">DQQ10_19925</name>
</gene>
<evidence type="ECO:0000256" key="2">
    <source>
        <dbReference type="HAMAP-Rule" id="MF_01875"/>
    </source>
</evidence>
<evidence type="ECO:0000256" key="3">
    <source>
        <dbReference type="SAM" id="MobiDB-lite"/>
    </source>
</evidence>
<dbReference type="InterPro" id="IPR006164">
    <property type="entry name" value="DNA_bd_Ku70/Ku80"/>
</dbReference>
<keyword evidence="1 2" id="KW-0238">DNA-binding</keyword>
<evidence type="ECO:0000313" key="6">
    <source>
        <dbReference type="Proteomes" id="UP000251889"/>
    </source>
</evidence>
<keyword evidence="2" id="KW-0233">DNA recombination</keyword>